<feature type="domain" description="DUF6873" evidence="1">
    <location>
        <begin position="4"/>
        <end position="232"/>
    </location>
</feature>
<dbReference type="Proteomes" id="UP000191154">
    <property type="component" value="Unassembled WGS sequence"/>
</dbReference>
<proteinExistence type="predicted"/>
<evidence type="ECO:0000259" key="1">
    <source>
        <dbReference type="Pfam" id="PF21778"/>
    </source>
</evidence>
<accession>A0A1S8MYH5</accession>
<dbReference type="InterPro" id="IPR049238">
    <property type="entry name" value="DUF6873"/>
</dbReference>
<name>A0A1S8MYH5_CLOSA</name>
<evidence type="ECO:0000313" key="3">
    <source>
        <dbReference type="Proteomes" id="UP000191154"/>
    </source>
</evidence>
<evidence type="ECO:0000313" key="2">
    <source>
        <dbReference type="EMBL" id="OOM09248.1"/>
    </source>
</evidence>
<protein>
    <recommendedName>
        <fullName evidence="1">DUF6873 domain-containing protein</fullName>
    </recommendedName>
</protein>
<reference evidence="2 3" key="1">
    <citation type="submission" date="2016-05" db="EMBL/GenBank/DDBJ databases">
        <title>Microbial solvent formation.</title>
        <authorList>
            <person name="Poehlein A."/>
            <person name="Montoya Solano J.D."/>
            <person name="Flitsch S."/>
            <person name="Krabben P."/>
            <person name="Duerre P."/>
            <person name="Daniel R."/>
        </authorList>
    </citation>
    <scope>NUCLEOTIDE SEQUENCE [LARGE SCALE GENOMIC DNA]</scope>
    <source>
        <strain evidence="2 3">L1-8</strain>
    </source>
</reference>
<dbReference type="EMBL" id="LZYZ01000007">
    <property type="protein sequence ID" value="OOM09248.1"/>
    <property type="molecule type" value="Genomic_DNA"/>
</dbReference>
<dbReference type="STRING" id="169679.CSACC_27410"/>
<dbReference type="AlphaFoldDB" id="A0A1S8MYH5"/>
<organism evidence="2 3">
    <name type="scientific">Clostridium saccharobutylicum</name>
    <dbReference type="NCBI Taxonomy" id="169679"/>
    <lineage>
        <taxon>Bacteria</taxon>
        <taxon>Bacillati</taxon>
        <taxon>Bacillota</taxon>
        <taxon>Clostridia</taxon>
        <taxon>Eubacteriales</taxon>
        <taxon>Clostridiaceae</taxon>
        <taxon>Clostridium</taxon>
    </lineage>
</organism>
<dbReference type="Pfam" id="PF21778">
    <property type="entry name" value="DUF6873"/>
    <property type="match status" value="1"/>
</dbReference>
<gene>
    <name evidence="2" type="ORF">CLOSAC_35280</name>
</gene>
<sequence>MHCFVDYRISGEELDALLQLKLNPILIPKCPKVYESIDGHPDIQLNILKNNSKNKIIIQKDIPNCFKKILEANSINYIVSKSSLSNTYPYDIILNSLILDNYFIHNLKYTDEDLLKSQSLKVHINVPQGYTKCSILPIRENALITSDKGIFNILRNYNFDILLLPPGDILLPNLNYGFIGGVGGMISNNEMAFFGNLDYYKWGNEIKDFLFKYDVAPVYLKNGKLIDRGSLLVL</sequence>
<comment type="caution">
    <text evidence="2">The sequence shown here is derived from an EMBL/GenBank/DDBJ whole genome shotgun (WGS) entry which is preliminary data.</text>
</comment>
<dbReference type="RefSeq" id="WP_077866572.1">
    <property type="nucleotide sequence ID" value="NZ_LZYZ01000007.1"/>
</dbReference>